<evidence type="ECO:0000313" key="8">
    <source>
        <dbReference type="Proteomes" id="UP001162031"/>
    </source>
</evidence>
<dbReference type="InterPro" id="IPR019402">
    <property type="entry name" value="CWH43_N"/>
</dbReference>
<dbReference type="AlphaFoldDB" id="A0AAV0TER0"/>
<keyword evidence="8" id="KW-1185">Reference proteome</keyword>
<gene>
    <name evidence="7" type="ORF">HBR001_LOCUS2442</name>
</gene>
<reference evidence="7" key="1">
    <citation type="submission" date="2022-12" db="EMBL/GenBank/DDBJ databases">
        <authorList>
            <person name="Webb A."/>
        </authorList>
    </citation>
    <scope>NUCLEOTIDE SEQUENCE</scope>
    <source>
        <strain evidence="7">Hp1</strain>
    </source>
</reference>
<evidence type="ECO:0000256" key="2">
    <source>
        <dbReference type="ARBA" id="ARBA00022692"/>
    </source>
</evidence>
<dbReference type="PANTHER" id="PTHR21324:SF2">
    <property type="entry name" value="EG:22E5.9 PROTEIN"/>
    <property type="match status" value="1"/>
</dbReference>
<feature type="transmembrane region" description="Helical" evidence="5">
    <location>
        <begin position="133"/>
        <end position="153"/>
    </location>
</feature>
<keyword evidence="2 5" id="KW-0812">Transmembrane</keyword>
<feature type="transmembrane region" description="Helical" evidence="5">
    <location>
        <begin position="97"/>
        <end position="118"/>
    </location>
</feature>
<comment type="subcellular location">
    <subcellularLocation>
        <location evidence="1">Endomembrane system</location>
        <topology evidence="1">Multi-pass membrane protein</topology>
    </subcellularLocation>
</comment>
<keyword evidence="4 5" id="KW-0472">Membrane</keyword>
<comment type="caution">
    <text evidence="7">The sequence shown here is derived from an EMBL/GenBank/DDBJ whole genome shotgun (WGS) entry which is preliminary data.</text>
</comment>
<proteinExistence type="predicted"/>
<feature type="transmembrane region" description="Helical" evidence="5">
    <location>
        <begin position="12"/>
        <end position="35"/>
    </location>
</feature>
<dbReference type="Proteomes" id="UP001162031">
    <property type="component" value="Unassembled WGS sequence"/>
</dbReference>
<dbReference type="GO" id="GO:0012505">
    <property type="term" value="C:endomembrane system"/>
    <property type="evidence" value="ECO:0007669"/>
    <property type="project" value="UniProtKB-SubCell"/>
</dbReference>
<dbReference type="EMBL" id="CANTFL010000320">
    <property type="protein sequence ID" value="CAI5720677.1"/>
    <property type="molecule type" value="Genomic_DNA"/>
</dbReference>
<protein>
    <recommendedName>
        <fullName evidence="6">CWH43-like N-terminal domain-containing protein</fullName>
    </recommendedName>
</protein>
<dbReference type="Pfam" id="PF10277">
    <property type="entry name" value="Frag1"/>
    <property type="match status" value="1"/>
</dbReference>
<sequence>MDSARLLPLVRLVCPIGASISILVTMVTCVVIVKANDIWVSGLTWPFLSDMGRDAPAYYVFATGLSVVAVLLVVTWTLNWRYHISALPSDDTVYRSIAFVAFFAGVMANLGLPVLAFFDTSKHAKVHALGAEWFFYIETIAVLLNMIVSYKLYKLLTGLQVDLENSCSTVGSKLHRRKKTLTIQVLFFSLFFMAFLLYMPIGTAVAPQSYRLSIDDCIDKGLGDTYCEVTMRLNSTSTTLYDNEKTYGLSQMRAAAQLACILMLVGYSTSFITNDYDDALGQLFTPDAKIAVLQ</sequence>
<evidence type="ECO:0000313" key="7">
    <source>
        <dbReference type="EMBL" id="CAI5720677.1"/>
    </source>
</evidence>
<feature type="transmembrane region" description="Helical" evidence="5">
    <location>
        <begin position="55"/>
        <end position="76"/>
    </location>
</feature>
<evidence type="ECO:0000256" key="5">
    <source>
        <dbReference type="SAM" id="Phobius"/>
    </source>
</evidence>
<evidence type="ECO:0000256" key="4">
    <source>
        <dbReference type="ARBA" id="ARBA00023136"/>
    </source>
</evidence>
<name>A0AAV0TER0_HYABA</name>
<organism evidence="7 8">
    <name type="scientific">Hyaloperonospora brassicae</name>
    <name type="common">Brassica downy mildew</name>
    <name type="synonym">Peronospora brassicae</name>
    <dbReference type="NCBI Taxonomy" id="162125"/>
    <lineage>
        <taxon>Eukaryota</taxon>
        <taxon>Sar</taxon>
        <taxon>Stramenopiles</taxon>
        <taxon>Oomycota</taxon>
        <taxon>Peronosporomycetes</taxon>
        <taxon>Peronosporales</taxon>
        <taxon>Peronosporaceae</taxon>
        <taxon>Hyaloperonospora</taxon>
    </lineage>
</organism>
<accession>A0AAV0TER0</accession>
<evidence type="ECO:0000259" key="6">
    <source>
        <dbReference type="Pfam" id="PF10277"/>
    </source>
</evidence>
<evidence type="ECO:0000256" key="1">
    <source>
        <dbReference type="ARBA" id="ARBA00004127"/>
    </source>
</evidence>
<feature type="domain" description="CWH43-like N-terminal" evidence="6">
    <location>
        <begin position="5"/>
        <end position="271"/>
    </location>
</feature>
<dbReference type="InterPro" id="IPR050911">
    <property type="entry name" value="DRAM/TMEM150_Autophagy_Mod"/>
</dbReference>
<dbReference type="PANTHER" id="PTHR21324">
    <property type="entry name" value="FASTING-INDUCIBLE INTEGRAL MEMBRANE PROTEIN TM6P1-RELATED"/>
    <property type="match status" value="1"/>
</dbReference>
<evidence type="ECO:0000256" key="3">
    <source>
        <dbReference type="ARBA" id="ARBA00022989"/>
    </source>
</evidence>
<feature type="transmembrane region" description="Helical" evidence="5">
    <location>
        <begin position="181"/>
        <end position="201"/>
    </location>
</feature>
<keyword evidence="3 5" id="KW-1133">Transmembrane helix</keyword>